<dbReference type="PANTHER" id="PTHR43267">
    <property type="entry name" value="TRNA THREONYLCARBAMOYLADENOSINE DEHYDRATASE"/>
    <property type="match status" value="1"/>
</dbReference>
<feature type="domain" description="THIF-type NAD/FAD binding fold" evidence="1">
    <location>
        <begin position="338"/>
        <end position="550"/>
    </location>
</feature>
<feature type="domain" description="Prokaryotic E2 family B" evidence="2">
    <location>
        <begin position="55"/>
        <end position="153"/>
    </location>
</feature>
<gene>
    <name evidence="3" type="ORF">DDF65_07415</name>
</gene>
<name>A0A2T9JN68_9CAUL</name>
<protein>
    <submittedName>
        <fullName evidence="3">Uncharacterized protein</fullName>
    </submittedName>
</protein>
<dbReference type="PANTHER" id="PTHR43267:SF1">
    <property type="entry name" value="TRNA THREONYLCARBAMOYLADENOSINE DEHYDRATASE"/>
    <property type="match status" value="1"/>
</dbReference>
<dbReference type="GO" id="GO:0008641">
    <property type="term" value="F:ubiquitin-like modifier activating enzyme activity"/>
    <property type="evidence" value="ECO:0007669"/>
    <property type="project" value="InterPro"/>
</dbReference>
<dbReference type="EMBL" id="QDKP01000023">
    <property type="protein sequence ID" value="PVM85124.1"/>
    <property type="molecule type" value="Genomic_DNA"/>
</dbReference>
<reference evidence="3 4" key="1">
    <citation type="submission" date="2018-04" db="EMBL/GenBank/DDBJ databases">
        <title>The genome sequence of Caulobacter sp. 736.</title>
        <authorList>
            <person name="Gao J."/>
            <person name="Sun J."/>
        </authorList>
    </citation>
    <scope>NUCLEOTIDE SEQUENCE [LARGE SCALE GENOMIC DNA]</scope>
    <source>
        <strain evidence="3 4">736</strain>
    </source>
</reference>
<dbReference type="InterPro" id="IPR045886">
    <property type="entry name" value="ThiF/MoeB/HesA"/>
</dbReference>
<comment type="caution">
    <text evidence="3">The sequence shown here is derived from an EMBL/GenBank/DDBJ whole genome shotgun (WGS) entry which is preliminary data.</text>
</comment>
<sequence length="609" mass="66175">MATEGMADSWLGEASSIEVDAAVQVVDEWLVSLGARRLSQEEFEKRSYPAIAGWRVAFELSCGITEADILVKSTFPWAHPTIFLVDPPGFPSFPHVEASGRLCVFPSGAEWDTTDPKALMIRTVTDASRLLEAGATGANDEDFRREITSYWDATPGLPAIHSLVSPGGPSREVLVFRGKDFVLIGNAKDEMGDWLSHRFPSLRARRTYERGLLCWLDRAPLPRAFPCTVSRVLGYVERAGLLDDLSSILASGVERTTIVLGFRSGDGNAFLSVDVQPSRTGHRRGTQPLKQWLADGFRPGRLPEKLAASRFLNNAILSRQDVRRVDARWIHGRDNNPDLEVLRAAQVALVGCGSLGSAVARLLAQSGVGAFVFIDPQTLASANTGRHLLGSSSVGLFKATEVARRLEGDLPHLYESHVVVGGWEDAAAKQPKTLLEADLVISTVGSWTRESLLDRWLADRRPKLPVIYGWTEPYAAAGHAVLVDRSVGTGCLACGMSAAGEPRLRVTDWAGSTLKQEAACGAFFQPYGPVQLEHVATLVAATALDRLLGQSQVGEEHRVWVGAARQLEQAGGKWSNDWLKRIGQKESGDRKVALAWTQDPSCQVCGGAR</sequence>
<dbReference type="AlphaFoldDB" id="A0A2T9JN68"/>
<proteinExistence type="predicted"/>
<dbReference type="Proteomes" id="UP000244913">
    <property type="component" value="Unassembled WGS sequence"/>
</dbReference>
<evidence type="ECO:0000313" key="3">
    <source>
        <dbReference type="EMBL" id="PVM85124.1"/>
    </source>
</evidence>
<dbReference type="Pfam" id="PF14461">
    <property type="entry name" value="Prok-E2_B"/>
    <property type="match status" value="1"/>
</dbReference>
<dbReference type="GO" id="GO:0061504">
    <property type="term" value="P:cyclic threonylcarbamoyladenosine biosynthetic process"/>
    <property type="evidence" value="ECO:0007669"/>
    <property type="project" value="TreeGrafter"/>
</dbReference>
<evidence type="ECO:0000259" key="2">
    <source>
        <dbReference type="Pfam" id="PF14461"/>
    </source>
</evidence>
<accession>A0A2T9JN68</accession>
<dbReference type="GO" id="GO:0061503">
    <property type="term" value="F:tRNA threonylcarbamoyladenosine dehydratase"/>
    <property type="evidence" value="ECO:0007669"/>
    <property type="project" value="TreeGrafter"/>
</dbReference>
<dbReference type="InterPro" id="IPR032701">
    <property type="entry name" value="Prok-E2_B_dom"/>
</dbReference>
<dbReference type="InterPro" id="IPR000594">
    <property type="entry name" value="ThiF_NAD_FAD-bd"/>
</dbReference>
<dbReference type="Gene3D" id="3.40.50.720">
    <property type="entry name" value="NAD(P)-binding Rossmann-like Domain"/>
    <property type="match status" value="1"/>
</dbReference>
<dbReference type="SUPFAM" id="SSF69572">
    <property type="entry name" value="Activating enzymes of the ubiquitin-like proteins"/>
    <property type="match status" value="1"/>
</dbReference>
<dbReference type="InterPro" id="IPR035985">
    <property type="entry name" value="Ubiquitin-activating_enz"/>
</dbReference>
<evidence type="ECO:0000259" key="1">
    <source>
        <dbReference type="Pfam" id="PF00899"/>
    </source>
</evidence>
<evidence type="ECO:0000313" key="4">
    <source>
        <dbReference type="Proteomes" id="UP000244913"/>
    </source>
</evidence>
<dbReference type="Pfam" id="PF00899">
    <property type="entry name" value="ThiF"/>
    <property type="match status" value="1"/>
</dbReference>
<keyword evidence="4" id="KW-1185">Reference proteome</keyword>
<organism evidence="3 4">
    <name type="scientific">Caulobacter radicis</name>
    <dbReference type="NCBI Taxonomy" id="2172650"/>
    <lineage>
        <taxon>Bacteria</taxon>
        <taxon>Pseudomonadati</taxon>
        <taxon>Pseudomonadota</taxon>
        <taxon>Alphaproteobacteria</taxon>
        <taxon>Caulobacterales</taxon>
        <taxon>Caulobacteraceae</taxon>
        <taxon>Caulobacter</taxon>
    </lineage>
</organism>